<evidence type="ECO:0000256" key="2">
    <source>
        <dbReference type="SAM" id="MobiDB-lite"/>
    </source>
</evidence>
<sequence length="453" mass="53254">MHSGRRAGVTNEDVVIPVSLEKNKKSREIYLDASKRNIDLFNKLLVSNVEQDQASKILHYGLYGTGIISYSVESLNSLKREYEREKYWMPEEIEFLLKIIERKMQKTGIGYLFRTRQVAPRNTYPYPNIFKDPTKVNLARELAEKYLHNKESKVISINSLATDGLKKRMDNLKEKLERIYEDKKILLSKWYNLLEERASITRDYQNALDVKVLSRESWRVWGEKKRHRTVQMGVDSIYYSIERAYNIWKGYKENIEKNSLVGDQIAKLDNFFAIPEQIRANKKLLGEYLSCAWNSLCVYKKLVESGIPERDAIFIVPRAVRIDMVSTFNFYNLISGYYPLRLCTKAEEQLRRVTTKEAEEIKSEFKKIGLDWLNWHIAPKCYSTGFCPEEESCLKVKEVSSFYNEEVHEEMKKDLEEKLQETSRKPEQVTLRESIKAQTKVHPNREEGAFTRS</sequence>
<dbReference type="AlphaFoldDB" id="A0A2G9YK42"/>
<dbReference type="PANTHER" id="PTHR34934">
    <property type="entry name" value="FLAVIN-DEPENDENT THYMIDYLATE SYNTHASE"/>
    <property type="match status" value="1"/>
</dbReference>
<keyword evidence="1" id="KW-0175">Coiled coil</keyword>
<dbReference type="InterPro" id="IPR036098">
    <property type="entry name" value="Thymidylate_synthase_ThyX_sf"/>
</dbReference>
<dbReference type="Proteomes" id="UP000231292">
    <property type="component" value="Unassembled WGS sequence"/>
</dbReference>
<feature type="compositionally biased region" description="Basic and acidic residues" evidence="2">
    <location>
        <begin position="443"/>
        <end position="453"/>
    </location>
</feature>
<feature type="coiled-coil region" evidence="1">
    <location>
        <begin position="162"/>
        <end position="189"/>
    </location>
</feature>
<comment type="caution">
    <text evidence="3">The sequence shown here is derived from an EMBL/GenBank/DDBJ whole genome shotgun (WGS) entry which is preliminary data.</text>
</comment>
<evidence type="ECO:0000313" key="4">
    <source>
        <dbReference type="Proteomes" id="UP000231292"/>
    </source>
</evidence>
<gene>
    <name evidence="3" type="ORF">COX41_04565</name>
</gene>
<feature type="compositionally biased region" description="Basic and acidic residues" evidence="2">
    <location>
        <begin position="414"/>
        <end position="427"/>
    </location>
</feature>
<dbReference type="GO" id="GO:0050660">
    <property type="term" value="F:flavin adenine dinucleotide binding"/>
    <property type="evidence" value="ECO:0007669"/>
    <property type="project" value="InterPro"/>
</dbReference>
<dbReference type="PROSITE" id="PS51331">
    <property type="entry name" value="THYX"/>
    <property type="match status" value="1"/>
</dbReference>
<dbReference type="Pfam" id="PF02511">
    <property type="entry name" value="Thy1"/>
    <property type="match status" value="1"/>
</dbReference>
<reference evidence="3 4" key="1">
    <citation type="submission" date="2017-09" db="EMBL/GenBank/DDBJ databases">
        <title>Depth-based differentiation of microbial function through sediment-hosted aquifers and enrichment of novel symbionts in the deep terrestrial subsurface.</title>
        <authorList>
            <person name="Probst A.J."/>
            <person name="Ladd B."/>
            <person name="Jarett J.K."/>
            <person name="Geller-Mcgrath D.E."/>
            <person name="Sieber C.M."/>
            <person name="Emerson J.B."/>
            <person name="Anantharaman K."/>
            <person name="Thomas B.C."/>
            <person name="Malmstrom R."/>
            <person name="Stieglmeier M."/>
            <person name="Klingl A."/>
            <person name="Woyke T."/>
            <person name="Ryan C.M."/>
            <person name="Banfield J.F."/>
        </authorList>
    </citation>
    <scope>NUCLEOTIDE SEQUENCE [LARGE SCALE GENOMIC DNA]</scope>
    <source>
        <strain evidence="3">CG23_combo_of_CG06-09_8_20_14_all_41_10</strain>
    </source>
</reference>
<dbReference type="PANTHER" id="PTHR34934:SF1">
    <property type="entry name" value="FLAVIN-DEPENDENT THYMIDYLATE SYNTHASE"/>
    <property type="match status" value="1"/>
</dbReference>
<dbReference type="GO" id="GO:0004799">
    <property type="term" value="F:thymidylate synthase activity"/>
    <property type="evidence" value="ECO:0007669"/>
    <property type="project" value="TreeGrafter"/>
</dbReference>
<feature type="region of interest" description="Disordered" evidence="2">
    <location>
        <begin position="414"/>
        <end position="453"/>
    </location>
</feature>
<dbReference type="InterPro" id="IPR003669">
    <property type="entry name" value="Thymidylate_synthase_ThyX"/>
</dbReference>
<dbReference type="GO" id="GO:0070402">
    <property type="term" value="F:NADPH binding"/>
    <property type="evidence" value="ECO:0007669"/>
    <property type="project" value="TreeGrafter"/>
</dbReference>
<dbReference type="GO" id="GO:0006231">
    <property type="term" value="P:dTMP biosynthetic process"/>
    <property type="evidence" value="ECO:0007669"/>
    <property type="project" value="InterPro"/>
</dbReference>
<name>A0A2G9YK42_9BACT</name>
<accession>A0A2G9YK42</accession>
<dbReference type="SUPFAM" id="SSF69796">
    <property type="entry name" value="Thymidylate synthase-complementing protein Thy1"/>
    <property type="match status" value="1"/>
</dbReference>
<protein>
    <recommendedName>
        <fullName evidence="5">Thymidylate synthase (FAD)</fullName>
    </recommendedName>
</protein>
<dbReference type="Gene3D" id="3.30.1360.170">
    <property type="match status" value="1"/>
</dbReference>
<evidence type="ECO:0008006" key="5">
    <source>
        <dbReference type="Google" id="ProtNLM"/>
    </source>
</evidence>
<proteinExistence type="predicted"/>
<evidence type="ECO:0000256" key="1">
    <source>
        <dbReference type="SAM" id="Coils"/>
    </source>
</evidence>
<dbReference type="EMBL" id="PCRK01000114">
    <property type="protein sequence ID" value="PIP19093.1"/>
    <property type="molecule type" value="Genomic_DNA"/>
</dbReference>
<organism evidence="3 4">
    <name type="scientific">Candidatus Sherwoodlollariibacterium unditelluris</name>
    <dbReference type="NCBI Taxonomy" id="1974757"/>
    <lineage>
        <taxon>Bacteria</taxon>
        <taxon>Pseudomonadati</taxon>
        <taxon>Candidatus Omnitrophota</taxon>
        <taxon>Candidatus Sherwoodlollariibacterium</taxon>
    </lineage>
</organism>
<evidence type="ECO:0000313" key="3">
    <source>
        <dbReference type="EMBL" id="PIP19093.1"/>
    </source>
</evidence>
<dbReference type="GO" id="GO:0050797">
    <property type="term" value="F:thymidylate synthase (FAD) activity"/>
    <property type="evidence" value="ECO:0007669"/>
    <property type="project" value="InterPro"/>
</dbReference>